<gene>
    <name evidence="5" type="ORF">ACFFHU_16010</name>
</gene>
<comment type="caution">
    <text evidence="5">The sequence shown here is derived from an EMBL/GenBank/DDBJ whole genome shotgun (WGS) entry which is preliminary data.</text>
</comment>
<dbReference type="SMART" id="SM00797">
    <property type="entry name" value="AHS2"/>
    <property type="match status" value="1"/>
</dbReference>
<keyword evidence="3" id="KW-0067">ATP-binding</keyword>
<protein>
    <submittedName>
        <fullName evidence="5">Biotin-dependent carboxyltransferase family protein</fullName>
    </submittedName>
</protein>
<sequence>MSRARGRPGTPRAGLVVERPGLLSTVQDLGRPGLAHLAVPRSGAVDPDSLRLANRLVGNPESAAGLETTLLGVDLRLTAGRWVAVTGAPGALAVDERAVDPDRPVYLPADRLLRIGPADRGVRRYLAVGGGLAVPPVLGSRATDLLSGLGPPPLTAGSRLPLGDPAGPPAAVDLAPRPGIPVELRLRILPGPRDDRFTAAAIAGLPETAYEVSPASNRIGLRLTGPALTAADRTELHSEGMVLGSVQVPPNGQPIIFLADHPTTGGYPVIGVVHPDDMWRVGQARPGSTVRFRWHRR</sequence>
<evidence type="ECO:0000256" key="3">
    <source>
        <dbReference type="ARBA" id="ARBA00022840"/>
    </source>
</evidence>
<organism evidence="5 6">
    <name type="scientific">Plantactinospora siamensis</name>
    <dbReference type="NCBI Taxonomy" id="555372"/>
    <lineage>
        <taxon>Bacteria</taxon>
        <taxon>Bacillati</taxon>
        <taxon>Actinomycetota</taxon>
        <taxon>Actinomycetes</taxon>
        <taxon>Micromonosporales</taxon>
        <taxon>Micromonosporaceae</taxon>
        <taxon>Plantactinospora</taxon>
    </lineage>
</organism>
<dbReference type="PANTHER" id="PTHR43309:SF3">
    <property type="entry name" value="5-OXOPROLINASE SUBUNIT C"/>
    <property type="match status" value="1"/>
</dbReference>
<dbReference type="PANTHER" id="PTHR43309">
    <property type="entry name" value="5-OXOPROLINASE SUBUNIT C"/>
    <property type="match status" value="1"/>
</dbReference>
<name>A0ABV6NXX5_9ACTN</name>
<proteinExistence type="predicted"/>
<evidence type="ECO:0000313" key="5">
    <source>
        <dbReference type="EMBL" id="MFC0565634.1"/>
    </source>
</evidence>
<keyword evidence="6" id="KW-1185">Reference proteome</keyword>
<dbReference type="InterPro" id="IPR052708">
    <property type="entry name" value="PxpC"/>
</dbReference>
<dbReference type="Pfam" id="PF02626">
    <property type="entry name" value="CT_A_B"/>
    <property type="match status" value="1"/>
</dbReference>
<keyword evidence="1" id="KW-0547">Nucleotide-binding</keyword>
<evidence type="ECO:0000256" key="1">
    <source>
        <dbReference type="ARBA" id="ARBA00022741"/>
    </source>
</evidence>
<dbReference type="EMBL" id="JBHLUE010000011">
    <property type="protein sequence ID" value="MFC0565634.1"/>
    <property type="molecule type" value="Genomic_DNA"/>
</dbReference>
<evidence type="ECO:0000313" key="6">
    <source>
        <dbReference type="Proteomes" id="UP001589894"/>
    </source>
</evidence>
<dbReference type="Proteomes" id="UP001589894">
    <property type="component" value="Unassembled WGS sequence"/>
</dbReference>
<dbReference type="InterPro" id="IPR029000">
    <property type="entry name" value="Cyclophilin-like_dom_sf"/>
</dbReference>
<dbReference type="SUPFAM" id="SSF50891">
    <property type="entry name" value="Cyclophilin-like"/>
    <property type="match status" value="1"/>
</dbReference>
<dbReference type="Gene3D" id="2.40.100.10">
    <property type="entry name" value="Cyclophilin-like"/>
    <property type="match status" value="1"/>
</dbReference>
<feature type="domain" description="Carboxyltransferase" evidence="4">
    <location>
        <begin position="36"/>
        <end position="297"/>
    </location>
</feature>
<dbReference type="RefSeq" id="WP_377339824.1">
    <property type="nucleotide sequence ID" value="NZ_JBHLUE010000011.1"/>
</dbReference>
<accession>A0ABV6NXX5</accession>
<evidence type="ECO:0000256" key="2">
    <source>
        <dbReference type="ARBA" id="ARBA00022801"/>
    </source>
</evidence>
<evidence type="ECO:0000259" key="4">
    <source>
        <dbReference type="SMART" id="SM00797"/>
    </source>
</evidence>
<keyword evidence="2" id="KW-0378">Hydrolase</keyword>
<reference evidence="5 6" key="1">
    <citation type="submission" date="2024-09" db="EMBL/GenBank/DDBJ databases">
        <authorList>
            <person name="Sun Q."/>
            <person name="Mori K."/>
        </authorList>
    </citation>
    <scope>NUCLEOTIDE SEQUENCE [LARGE SCALE GENOMIC DNA]</scope>
    <source>
        <strain evidence="5 6">TBRC 2205</strain>
    </source>
</reference>
<dbReference type="NCBIfam" id="TIGR00724">
    <property type="entry name" value="urea_amlyse_rel"/>
    <property type="match status" value="1"/>
</dbReference>
<dbReference type="InterPro" id="IPR003778">
    <property type="entry name" value="CT_A_B"/>
</dbReference>